<dbReference type="InterPro" id="IPR001647">
    <property type="entry name" value="HTH_TetR"/>
</dbReference>
<dbReference type="Gene3D" id="1.10.357.10">
    <property type="entry name" value="Tetracycline Repressor, domain 2"/>
    <property type="match status" value="1"/>
</dbReference>
<feature type="domain" description="HTH tetR-type" evidence="4">
    <location>
        <begin position="241"/>
        <end position="301"/>
    </location>
</feature>
<evidence type="ECO:0000313" key="6">
    <source>
        <dbReference type="Proteomes" id="UP000503540"/>
    </source>
</evidence>
<keyword evidence="1 2" id="KW-0238">DNA-binding</keyword>
<gene>
    <name evidence="5" type="ORF">F5544_12530</name>
</gene>
<dbReference type="PANTHER" id="PTHR30055">
    <property type="entry name" value="HTH-TYPE TRANSCRIPTIONAL REGULATOR RUTR"/>
    <property type="match status" value="1"/>
</dbReference>
<protein>
    <submittedName>
        <fullName evidence="5">TetR family transcriptional regulator</fullName>
    </submittedName>
</protein>
<accession>A0A6G9YBD8</accession>
<feature type="compositionally biased region" description="Basic and acidic residues" evidence="3">
    <location>
        <begin position="9"/>
        <end position="25"/>
    </location>
</feature>
<dbReference type="GO" id="GO:0000976">
    <property type="term" value="F:transcription cis-regulatory region binding"/>
    <property type="evidence" value="ECO:0007669"/>
    <property type="project" value="TreeGrafter"/>
</dbReference>
<dbReference type="InterPro" id="IPR023772">
    <property type="entry name" value="DNA-bd_HTH_TetR-type_CS"/>
</dbReference>
<organism evidence="5 6">
    <name type="scientific">Nocardia arthritidis</name>
    <dbReference type="NCBI Taxonomy" id="228602"/>
    <lineage>
        <taxon>Bacteria</taxon>
        <taxon>Bacillati</taxon>
        <taxon>Actinomycetota</taxon>
        <taxon>Actinomycetes</taxon>
        <taxon>Mycobacteriales</taxon>
        <taxon>Nocardiaceae</taxon>
        <taxon>Nocardia</taxon>
    </lineage>
</organism>
<evidence type="ECO:0000259" key="4">
    <source>
        <dbReference type="PROSITE" id="PS50977"/>
    </source>
</evidence>
<evidence type="ECO:0000256" key="3">
    <source>
        <dbReference type="SAM" id="MobiDB-lite"/>
    </source>
</evidence>
<dbReference type="InterPro" id="IPR036271">
    <property type="entry name" value="Tet_transcr_reg_TetR-rel_C_sf"/>
</dbReference>
<feature type="DNA-binding region" description="H-T-H motif" evidence="2">
    <location>
        <begin position="264"/>
        <end position="283"/>
    </location>
</feature>
<dbReference type="KEGG" id="nah:F5544_12530"/>
<dbReference type="GO" id="GO:0003700">
    <property type="term" value="F:DNA-binding transcription factor activity"/>
    <property type="evidence" value="ECO:0007669"/>
    <property type="project" value="TreeGrafter"/>
</dbReference>
<feature type="region of interest" description="Disordered" evidence="3">
    <location>
        <begin position="166"/>
        <end position="198"/>
    </location>
</feature>
<keyword evidence="6" id="KW-1185">Reference proteome</keyword>
<dbReference type="AlphaFoldDB" id="A0A6G9YBD8"/>
<evidence type="ECO:0000256" key="2">
    <source>
        <dbReference type="PROSITE-ProRule" id="PRU00335"/>
    </source>
</evidence>
<dbReference type="PROSITE" id="PS01081">
    <property type="entry name" value="HTH_TETR_1"/>
    <property type="match status" value="1"/>
</dbReference>
<dbReference type="InterPro" id="IPR009057">
    <property type="entry name" value="Homeodomain-like_sf"/>
</dbReference>
<dbReference type="InterPro" id="IPR050109">
    <property type="entry name" value="HTH-type_TetR-like_transc_reg"/>
</dbReference>
<evidence type="ECO:0000256" key="1">
    <source>
        <dbReference type="ARBA" id="ARBA00023125"/>
    </source>
</evidence>
<dbReference type="PRINTS" id="PR00455">
    <property type="entry name" value="HTHTETR"/>
</dbReference>
<sequence length="431" mass="47497">MRPGNHRHPALDDRHAEQATRHPEGHQPYQAGAHARDQQRQQHARRDSGHHQRQHHRAECHSARILFGGGNNIGHLRLRHTRQLLGDAGELLRHRRARGGGYEYLWRARTGHDGAVRLSVGDGRASGGFVCGRCDPEGAGVVSGEFACDGGGLRTGDDDRQIARLDIGRGPGEGDEHDGLEQSRRETEGQRTPGGVHDALRKSNVRSLLSQIPSHRPPVVVKNEHSFYFGSVPRVSEEHLERRRQQILDAAQLCFTRKGFHETSMQDVFAESGLSAGAVYRYFKSKNELIAAIAAATADEVRDRLDTAINADPLPTPDELVRTMTEMIIENSGPSGRIRLAPQAWALALVQPEANAFVGAAMTAIRGHWELYAERMRDQGWIAPDADTAAIAVTAVGMFPGFMLQHLILGDVDPDTIARGLRALLTYNHKT</sequence>
<proteinExistence type="predicted"/>
<evidence type="ECO:0000313" key="5">
    <source>
        <dbReference type="EMBL" id="QIS10397.1"/>
    </source>
</evidence>
<dbReference type="PANTHER" id="PTHR30055:SF229">
    <property type="entry name" value="HTH-TYPE TRANSCRIPTIONAL REPRESSOR RV1474C"/>
    <property type="match status" value="1"/>
</dbReference>
<dbReference type="Proteomes" id="UP000503540">
    <property type="component" value="Chromosome"/>
</dbReference>
<dbReference type="SUPFAM" id="SSF46689">
    <property type="entry name" value="Homeodomain-like"/>
    <property type="match status" value="1"/>
</dbReference>
<dbReference type="EMBL" id="CP046172">
    <property type="protein sequence ID" value="QIS10397.1"/>
    <property type="molecule type" value="Genomic_DNA"/>
</dbReference>
<dbReference type="SUPFAM" id="SSF48498">
    <property type="entry name" value="Tetracyclin repressor-like, C-terminal domain"/>
    <property type="match status" value="1"/>
</dbReference>
<feature type="compositionally biased region" description="Basic and acidic residues" evidence="3">
    <location>
        <begin position="166"/>
        <end position="189"/>
    </location>
</feature>
<name>A0A6G9YBD8_9NOCA</name>
<reference evidence="5 6" key="1">
    <citation type="journal article" date="2019" name="ACS Chem. Biol.">
        <title>Identification and Mobilization of a Cryptic Antibiotic Biosynthesis Gene Locus from a Human-Pathogenic Nocardia Isolate.</title>
        <authorList>
            <person name="Herisse M."/>
            <person name="Ishida K."/>
            <person name="Porter J.L."/>
            <person name="Howden B."/>
            <person name="Hertweck C."/>
            <person name="Stinear T.P."/>
            <person name="Pidot S.J."/>
        </authorList>
    </citation>
    <scope>NUCLEOTIDE SEQUENCE [LARGE SCALE GENOMIC DNA]</scope>
    <source>
        <strain evidence="5 6">AUSMDU00012717</strain>
    </source>
</reference>
<feature type="compositionally biased region" description="Basic and acidic residues" evidence="3">
    <location>
        <begin position="34"/>
        <end position="50"/>
    </location>
</feature>
<dbReference type="Pfam" id="PF00440">
    <property type="entry name" value="TetR_N"/>
    <property type="match status" value="1"/>
</dbReference>
<feature type="region of interest" description="Disordered" evidence="3">
    <location>
        <begin position="1"/>
        <end position="58"/>
    </location>
</feature>
<dbReference type="PROSITE" id="PS50977">
    <property type="entry name" value="HTH_TETR_2"/>
    <property type="match status" value="1"/>
</dbReference>